<feature type="signal peptide" evidence="1">
    <location>
        <begin position="1"/>
        <end position="23"/>
    </location>
</feature>
<dbReference type="EMBL" id="HBIZ01053691">
    <property type="protein sequence ID" value="CAE0781669.1"/>
    <property type="molecule type" value="Transcribed_RNA"/>
</dbReference>
<organism evidence="2">
    <name type="scientific">Chrysotila carterae</name>
    <name type="common">Marine alga</name>
    <name type="synonym">Syracosphaera carterae</name>
    <dbReference type="NCBI Taxonomy" id="13221"/>
    <lineage>
        <taxon>Eukaryota</taxon>
        <taxon>Haptista</taxon>
        <taxon>Haptophyta</taxon>
        <taxon>Prymnesiophyceae</taxon>
        <taxon>Isochrysidales</taxon>
        <taxon>Isochrysidaceae</taxon>
        <taxon>Chrysotila</taxon>
    </lineage>
</organism>
<keyword evidence="1" id="KW-0732">Signal</keyword>
<evidence type="ECO:0000256" key="1">
    <source>
        <dbReference type="SAM" id="SignalP"/>
    </source>
</evidence>
<reference evidence="2" key="1">
    <citation type="submission" date="2021-01" db="EMBL/GenBank/DDBJ databases">
        <authorList>
            <person name="Corre E."/>
            <person name="Pelletier E."/>
            <person name="Niang G."/>
            <person name="Scheremetjew M."/>
            <person name="Finn R."/>
            <person name="Kale V."/>
            <person name="Holt S."/>
            <person name="Cochrane G."/>
            <person name="Meng A."/>
            <person name="Brown T."/>
            <person name="Cohen L."/>
        </authorList>
    </citation>
    <scope>NUCLEOTIDE SEQUENCE</scope>
    <source>
        <strain evidence="2">CCMP645</strain>
    </source>
</reference>
<gene>
    <name evidence="2" type="ORF">PCAR00345_LOCUS34334</name>
</gene>
<proteinExistence type="predicted"/>
<dbReference type="AlphaFoldDB" id="A0A7S4BYZ3"/>
<evidence type="ECO:0000313" key="2">
    <source>
        <dbReference type="EMBL" id="CAE0781669.1"/>
    </source>
</evidence>
<name>A0A7S4BYZ3_CHRCT</name>
<protein>
    <submittedName>
        <fullName evidence="2">Uncharacterized protein</fullName>
    </submittedName>
</protein>
<accession>A0A7S4BYZ3</accession>
<sequence>MRIYTLLRAAELCLSVFCLRGAASPNVTGDLGLINLADNQVCSFRFLFVNQADGSPYVIDRPFDFYLFDFDTGLEEGTLTESVEVCGLDPVRPFDLSDTIYSPFIVSSIEAVDLDFDENGNRCFRFFATQAGSGSNNPEFASDVFLPLFDMTPFTIINVLPILLKLNFVAGLKLGTSCRYAFSWQSLASLTPLSPVS</sequence>
<feature type="chain" id="PRO_5031009967" evidence="1">
    <location>
        <begin position="24"/>
        <end position="197"/>
    </location>
</feature>